<dbReference type="AlphaFoldDB" id="A0A645FTX4"/>
<comment type="caution">
    <text evidence="1">The sequence shown here is derived from an EMBL/GenBank/DDBJ whole genome shotgun (WGS) entry which is preliminary data.</text>
</comment>
<name>A0A645FTX4_9ZZZZ</name>
<organism evidence="1">
    <name type="scientific">bioreactor metagenome</name>
    <dbReference type="NCBI Taxonomy" id="1076179"/>
    <lineage>
        <taxon>unclassified sequences</taxon>
        <taxon>metagenomes</taxon>
        <taxon>ecological metagenomes</taxon>
    </lineage>
</organism>
<proteinExistence type="predicted"/>
<dbReference type="EMBL" id="VSSQ01062352">
    <property type="protein sequence ID" value="MPN15543.1"/>
    <property type="molecule type" value="Genomic_DNA"/>
</dbReference>
<sequence length="71" mass="7751">MNPSNLTIDPLALKEYTPFTMSIAVTSSTQEDIWLAINLFHINVYNLYCSGLRFSLAISGVISTLVGLIAS</sequence>
<accession>A0A645FTX4</accession>
<gene>
    <name evidence="1" type="ORF">SDC9_162877</name>
</gene>
<evidence type="ECO:0000313" key="1">
    <source>
        <dbReference type="EMBL" id="MPN15543.1"/>
    </source>
</evidence>
<protein>
    <submittedName>
        <fullName evidence="1">Uncharacterized protein</fullName>
    </submittedName>
</protein>
<reference evidence="1" key="1">
    <citation type="submission" date="2019-08" db="EMBL/GenBank/DDBJ databases">
        <authorList>
            <person name="Kucharzyk K."/>
            <person name="Murdoch R.W."/>
            <person name="Higgins S."/>
            <person name="Loffler F."/>
        </authorList>
    </citation>
    <scope>NUCLEOTIDE SEQUENCE</scope>
</reference>